<keyword evidence="8" id="KW-1185">Reference proteome</keyword>
<keyword evidence="3" id="KW-0697">Rotamase</keyword>
<evidence type="ECO:0000256" key="3">
    <source>
        <dbReference type="ARBA" id="ARBA00023110"/>
    </source>
</evidence>
<feature type="coiled-coil region" evidence="6">
    <location>
        <begin position="10"/>
        <end position="37"/>
    </location>
</feature>
<reference evidence="7" key="1">
    <citation type="submission" date="2021-12" db="EMBL/GenBank/DDBJ databases">
        <title>Prjna785345.</title>
        <authorList>
            <person name="Rujirawat T."/>
            <person name="Krajaejun T."/>
        </authorList>
    </citation>
    <scope>NUCLEOTIDE SEQUENCE</scope>
    <source>
        <strain evidence="7">Pi057C3</strain>
    </source>
</reference>
<keyword evidence="6" id="KW-0175">Coiled coil</keyword>
<evidence type="ECO:0000313" key="7">
    <source>
        <dbReference type="EMBL" id="KAJ0402009.1"/>
    </source>
</evidence>
<sequence>MSCGLTPDLMRMLEAMAAEKEQLATQAAQELADTTEQLRKKAEASATTVVADRADWTSVYEKWDAWQDPEELAQQEQAAREKAERAARAAAQGPCNHDHSTEQRLMDMTTAEKLAACDEFRRLGNLFFEQGQYQRAAYHYHKALVYFEYVFPDTDDENSAFDALRLKTLLNFAACRLRTGHLDDVLSHTEQALKLDPTNAKALYRRAQAWRLRDEFSRAMEDVNAALAHIGSADRSVILQEKTLLQARMLAYKMKSREVSSAMFDQAKCKQAKTGASTSNAAVDDVALTVTTKRSEDNDGIVGQLESWQPCRAGLSELRQLLNHQVA</sequence>
<dbReference type="EMBL" id="JAKCXM010000113">
    <property type="protein sequence ID" value="KAJ0402009.1"/>
    <property type="molecule type" value="Genomic_DNA"/>
</dbReference>
<evidence type="ECO:0000256" key="4">
    <source>
        <dbReference type="ARBA" id="ARBA00023235"/>
    </source>
</evidence>
<dbReference type="InterPro" id="IPR011990">
    <property type="entry name" value="TPR-like_helical_dom_sf"/>
</dbReference>
<keyword evidence="5" id="KW-0802">TPR repeat</keyword>
<dbReference type="Proteomes" id="UP001209570">
    <property type="component" value="Unassembled WGS sequence"/>
</dbReference>
<evidence type="ECO:0000256" key="6">
    <source>
        <dbReference type="SAM" id="Coils"/>
    </source>
</evidence>
<protein>
    <recommendedName>
        <fullName evidence="2">peptidylprolyl isomerase</fullName>
        <ecNumber evidence="2">5.2.1.8</ecNumber>
    </recommendedName>
</protein>
<evidence type="ECO:0000256" key="5">
    <source>
        <dbReference type="PROSITE-ProRule" id="PRU00339"/>
    </source>
</evidence>
<comment type="catalytic activity">
    <reaction evidence="1">
        <text>[protein]-peptidylproline (omega=180) = [protein]-peptidylproline (omega=0)</text>
        <dbReference type="Rhea" id="RHEA:16237"/>
        <dbReference type="Rhea" id="RHEA-COMP:10747"/>
        <dbReference type="Rhea" id="RHEA-COMP:10748"/>
        <dbReference type="ChEBI" id="CHEBI:83833"/>
        <dbReference type="ChEBI" id="CHEBI:83834"/>
        <dbReference type="EC" id="5.2.1.8"/>
    </reaction>
</comment>
<dbReference type="PROSITE" id="PS50005">
    <property type="entry name" value="TPR"/>
    <property type="match status" value="1"/>
</dbReference>
<dbReference type="SUPFAM" id="SSF48452">
    <property type="entry name" value="TPR-like"/>
    <property type="match status" value="1"/>
</dbReference>
<dbReference type="SMART" id="SM00028">
    <property type="entry name" value="TPR"/>
    <property type="match status" value="3"/>
</dbReference>
<name>A0AAD5M2G6_PYTIN</name>
<dbReference type="PANTHER" id="PTHR46512">
    <property type="entry name" value="PEPTIDYLPROLYL ISOMERASE"/>
    <property type="match status" value="1"/>
</dbReference>
<evidence type="ECO:0000313" key="8">
    <source>
        <dbReference type="Proteomes" id="UP001209570"/>
    </source>
</evidence>
<evidence type="ECO:0000256" key="2">
    <source>
        <dbReference type="ARBA" id="ARBA00013194"/>
    </source>
</evidence>
<proteinExistence type="predicted"/>
<dbReference type="GO" id="GO:0003755">
    <property type="term" value="F:peptidyl-prolyl cis-trans isomerase activity"/>
    <property type="evidence" value="ECO:0007669"/>
    <property type="project" value="UniProtKB-EC"/>
</dbReference>
<dbReference type="EC" id="5.2.1.8" evidence="2"/>
<dbReference type="PANTHER" id="PTHR46512:SF9">
    <property type="entry name" value="PEPTIDYLPROLYL ISOMERASE"/>
    <property type="match status" value="1"/>
</dbReference>
<dbReference type="InterPro" id="IPR050754">
    <property type="entry name" value="FKBP4/5/8-like"/>
</dbReference>
<comment type="caution">
    <text evidence="7">The sequence shown here is derived from an EMBL/GenBank/DDBJ whole genome shotgun (WGS) entry which is preliminary data.</text>
</comment>
<evidence type="ECO:0000256" key="1">
    <source>
        <dbReference type="ARBA" id="ARBA00000971"/>
    </source>
</evidence>
<dbReference type="Gene3D" id="1.25.40.10">
    <property type="entry name" value="Tetratricopeptide repeat domain"/>
    <property type="match status" value="1"/>
</dbReference>
<accession>A0AAD5M2G6</accession>
<organism evidence="7 8">
    <name type="scientific">Pythium insidiosum</name>
    <name type="common">Pythiosis disease agent</name>
    <dbReference type="NCBI Taxonomy" id="114742"/>
    <lineage>
        <taxon>Eukaryota</taxon>
        <taxon>Sar</taxon>
        <taxon>Stramenopiles</taxon>
        <taxon>Oomycota</taxon>
        <taxon>Peronosporomycetes</taxon>
        <taxon>Pythiales</taxon>
        <taxon>Pythiaceae</taxon>
        <taxon>Pythium</taxon>
    </lineage>
</organism>
<gene>
    <name evidence="7" type="ORF">P43SY_006524</name>
</gene>
<feature type="repeat" description="TPR" evidence="5">
    <location>
        <begin position="166"/>
        <end position="199"/>
    </location>
</feature>
<dbReference type="AlphaFoldDB" id="A0AAD5M2G6"/>
<dbReference type="InterPro" id="IPR019734">
    <property type="entry name" value="TPR_rpt"/>
</dbReference>
<keyword evidence="4" id="KW-0413">Isomerase</keyword>